<accession>A0ABQ4SW38</accession>
<dbReference type="Proteomes" id="UP001055102">
    <property type="component" value="Unassembled WGS sequence"/>
</dbReference>
<sequence length="143" mass="15561">MPAPYDAQPKLAYDFGLRLDMSDAILTASGYPLILTVAEMPACATPWLAKEAIDAFKQQDRRWVDSTKDCLVIPAGTYGEWLKPFVPPEAGRFRFALRDGSRLTLYGPANTLSSLQGTFALPSLSAARKEAMGGAPEPEKRAP</sequence>
<reference evidence="1" key="2">
    <citation type="submission" date="2021-08" db="EMBL/GenBank/DDBJ databases">
        <authorList>
            <person name="Tani A."/>
            <person name="Ola A."/>
            <person name="Ogura Y."/>
            <person name="Katsura K."/>
            <person name="Hayashi T."/>
        </authorList>
    </citation>
    <scope>NUCLEOTIDE SEQUENCE</scope>
    <source>
        <strain evidence="1">LMG 23639</strain>
    </source>
</reference>
<reference evidence="1" key="1">
    <citation type="journal article" date="2021" name="Front. Microbiol.">
        <title>Comprehensive Comparative Genomics and Phenotyping of Methylobacterium Species.</title>
        <authorList>
            <person name="Alessa O."/>
            <person name="Ogura Y."/>
            <person name="Fujitani Y."/>
            <person name="Takami H."/>
            <person name="Hayashi T."/>
            <person name="Sahin N."/>
            <person name="Tani A."/>
        </authorList>
    </citation>
    <scope>NUCLEOTIDE SEQUENCE</scope>
    <source>
        <strain evidence="1">LMG 23639</strain>
    </source>
</reference>
<dbReference type="EMBL" id="BPQR01000022">
    <property type="protein sequence ID" value="GJE06123.1"/>
    <property type="molecule type" value="Genomic_DNA"/>
</dbReference>
<protein>
    <submittedName>
        <fullName evidence="1">Uncharacterized protein</fullName>
    </submittedName>
</protein>
<gene>
    <name evidence="1" type="ORF">AOPFMNJM_1429</name>
</gene>
<proteinExistence type="predicted"/>
<comment type="caution">
    <text evidence="1">The sequence shown here is derived from an EMBL/GenBank/DDBJ whole genome shotgun (WGS) entry which is preliminary data.</text>
</comment>
<evidence type="ECO:0000313" key="2">
    <source>
        <dbReference type="Proteomes" id="UP001055102"/>
    </source>
</evidence>
<name>A0ABQ4SW38_9HYPH</name>
<keyword evidence="2" id="KW-1185">Reference proteome</keyword>
<evidence type="ECO:0000313" key="1">
    <source>
        <dbReference type="EMBL" id="GJE06123.1"/>
    </source>
</evidence>
<organism evidence="1 2">
    <name type="scientific">Methylobacterium jeotgali</name>
    <dbReference type="NCBI Taxonomy" id="381630"/>
    <lineage>
        <taxon>Bacteria</taxon>
        <taxon>Pseudomonadati</taxon>
        <taxon>Pseudomonadota</taxon>
        <taxon>Alphaproteobacteria</taxon>
        <taxon>Hyphomicrobiales</taxon>
        <taxon>Methylobacteriaceae</taxon>
        <taxon>Methylobacterium</taxon>
    </lineage>
</organism>